<sequence>MNSETALLVMLPDLKLDRAEHLIQKYSQNSILCRLKASLLKEKDKLKILEFVQEYQERNREEISYF</sequence>
<organism evidence="1 2">
    <name type="scientific">Panagrolaimus sp. ES5</name>
    <dbReference type="NCBI Taxonomy" id="591445"/>
    <lineage>
        <taxon>Eukaryota</taxon>
        <taxon>Metazoa</taxon>
        <taxon>Ecdysozoa</taxon>
        <taxon>Nematoda</taxon>
        <taxon>Chromadorea</taxon>
        <taxon>Rhabditida</taxon>
        <taxon>Tylenchina</taxon>
        <taxon>Panagrolaimomorpha</taxon>
        <taxon>Panagrolaimoidea</taxon>
        <taxon>Panagrolaimidae</taxon>
        <taxon>Panagrolaimus</taxon>
    </lineage>
</organism>
<evidence type="ECO:0000313" key="2">
    <source>
        <dbReference type="WBParaSite" id="ES5_v2.g22898.t1"/>
    </source>
</evidence>
<protein>
    <submittedName>
        <fullName evidence="2">Uncharacterized protein</fullName>
    </submittedName>
</protein>
<reference evidence="2" key="1">
    <citation type="submission" date="2022-11" db="UniProtKB">
        <authorList>
            <consortium name="WormBaseParasite"/>
        </authorList>
    </citation>
    <scope>IDENTIFICATION</scope>
</reference>
<dbReference type="WBParaSite" id="ES5_v2.g22898.t1">
    <property type="protein sequence ID" value="ES5_v2.g22898.t1"/>
    <property type="gene ID" value="ES5_v2.g22898"/>
</dbReference>
<accession>A0AC34G122</accession>
<evidence type="ECO:0000313" key="1">
    <source>
        <dbReference type="Proteomes" id="UP000887579"/>
    </source>
</evidence>
<proteinExistence type="predicted"/>
<dbReference type="Proteomes" id="UP000887579">
    <property type="component" value="Unplaced"/>
</dbReference>
<name>A0AC34G122_9BILA</name>